<accession>A0A8R2D4T2</accession>
<dbReference type="RefSeq" id="XP_016661494.1">
    <property type="nucleotide sequence ID" value="XM_016806005.2"/>
</dbReference>
<dbReference type="OrthoDB" id="7546895at2759"/>
<dbReference type="PANTHER" id="PTHR31025">
    <property type="entry name" value="SI:CH211-196P9.1-RELATED"/>
    <property type="match status" value="1"/>
</dbReference>
<dbReference type="PANTHER" id="PTHR31025:SF9">
    <property type="entry name" value="SI:DKEY-286J15.1"/>
    <property type="match status" value="1"/>
</dbReference>
<dbReference type="AlphaFoldDB" id="A0A8R2D4T2"/>
<sequence length="554" mass="64506">MEQQNNELFDIDSDESIINVLTNMSYNSVHSFQHTNNNSTGEFQIPIESSDDKSNYEDNLMLKKLLTDWKLEIVYQRCLDQEIDVETLQYIQNHHIPMLLKGFKLGVMIRFEHYVKKYQNLSNNHSDIPEINSKITATNELPCTSVQPEAFEKKKENIELVQMLSNNTQGSLIFDYFKNHNMLNESCRNLLIEIIISDLIKKDLTMTIKLANYIADAIVTVFPSEIKDVYFIKDSINKSPKGKLYSKYFNTVRTMKQNGLISIVHKEPSQLKTNVSRTMDVLNNSFEIEPESEQYSSYLSDKDMTWMEIEDIWRKTINYRLHFLKNNNPTEIFNKWQHYKKPMGYKLIDIDFLRIHTNCNNFGMAFENSSSKLISILNLRVKDGGSKKLLETLKNTTNISDNSKTLIIMYLLHSIFIPTSRKVTLDDNGKKSYTKYSIKDSQNTFIKICDTSAEMEALIVKLGQKGAISPCILVIGSLNDPKQILVYFDNIKYVVFSSSKAFDICFKIYHVFNIEYPMESIDVWQFIQTFFYNIHTKYDKTSSLVKQVTAELKH</sequence>
<reference evidence="2" key="1">
    <citation type="submission" date="2010-06" db="EMBL/GenBank/DDBJ databases">
        <authorList>
            <person name="Jiang H."/>
            <person name="Abraham K."/>
            <person name="Ali S."/>
            <person name="Alsbrooks S.L."/>
            <person name="Anim B.N."/>
            <person name="Anosike U.S."/>
            <person name="Attaway T."/>
            <person name="Bandaranaike D.P."/>
            <person name="Battles P.K."/>
            <person name="Bell S.N."/>
            <person name="Bell A.V."/>
            <person name="Beltran B."/>
            <person name="Bickham C."/>
            <person name="Bustamante Y."/>
            <person name="Caleb T."/>
            <person name="Canada A."/>
            <person name="Cardenas V."/>
            <person name="Carter K."/>
            <person name="Chacko J."/>
            <person name="Chandrabose M.N."/>
            <person name="Chavez D."/>
            <person name="Chavez A."/>
            <person name="Chen L."/>
            <person name="Chu H.-S."/>
            <person name="Claassen K.J."/>
            <person name="Cockrell R."/>
            <person name="Collins M."/>
            <person name="Cooper J.A."/>
            <person name="Cree A."/>
            <person name="Curry S.M."/>
            <person name="Da Y."/>
            <person name="Dao M.D."/>
            <person name="Das B."/>
            <person name="Davila M.-L."/>
            <person name="Davy-Carroll L."/>
            <person name="Denson S."/>
            <person name="Dinh H."/>
            <person name="Ebong V.E."/>
            <person name="Edwards J.R."/>
            <person name="Egan A."/>
            <person name="El-Daye J."/>
            <person name="Escobedo L."/>
            <person name="Fernandez S."/>
            <person name="Fernando P.R."/>
            <person name="Flagg N."/>
            <person name="Forbes L.D."/>
            <person name="Fowler R.G."/>
            <person name="Fu Q."/>
            <person name="Gabisi R.A."/>
            <person name="Ganer J."/>
            <person name="Garbino Pronczuk A."/>
            <person name="Garcia R.M."/>
            <person name="Garner T."/>
            <person name="Garrett T.E."/>
            <person name="Gonzalez D.A."/>
            <person name="Hamid H."/>
            <person name="Hawkins E.S."/>
            <person name="Hirani K."/>
            <person name="Hogues M.E."/>
            <person name="Hollins B."/>
            <person name="Hsiao C.-H."/>
            <person name="Jabil R."/>
            <person name="James M.L."/>
            <person name="Jhangiani S.N."/>
            <person name="Johnson B."/>
            <person name="Johnson Q."/>
            <person name="Joshi V."/>
            <person name="Kalu J.B."/>
            <person name="Kam C."/>
            <person name="Kashfia A."/>
            <person name="Keebler J."/>
            <person name="Kisamo H."/>
            <person name="Kovar C.L."/>
            <person name="Lago L.A."/>
            <person name="Lai C.-Y."/>
            <person name="Laidlaw J."/>
            <person name="Lara F."/>
            <person name="Le T.-K."/>
            <person name="Lee S.L."/>
            <person name="Legall F.H."/>
            <person name="Lemon S.J."/>
            <person name="Lewis L.R."/>
            <person name="Li B."/>
            <person name="Liu Y."/>
            <person name="Liu Y.-S."/>
            <person name="Lopez J."/>
            <person name="Lozado R.J."/>
            <person name="Lu J."/>
            <person name="Madu R.C."/>
            <person name="Maheshwari M."/>
            <person name="Maheshwari R."/>
            <person name="Malloy K."/>
            <person name="Martinez E."/>
            <person name="Mathew T."/>
            <person name="Mercado I.C."/>
            <person name="Mercado C."/>
            <person name="Meyer B."/>
            <person name="Montgomery K."/>
            <person name="Morgan M.B."/>
            <person name="Munidasa M."/>
            <person name="Nazareth L.V."/>
            <person name="Nelson J."/>
            <person name="Ng B.M."/>
            <person name="Nguyen N.B."/>
            <person name="Nguyen P.Q."/>
            <person name="Nguyen T."/>
            <person name="Obregon M."/>
            <person name="Okwuonu G.O."/>
            <person name="Onwere C.G."/>
            <person name="Orozco G."/>
            <person name="Parra A."/>
            <person name="Patel S."/>
            <person name="Patil S."/>
            <person name="Perez A."/>
            <person name="Perez Y."/>
            <person name="Pham C."/>
            <person name="Primus E.L."/>
            <person name="Pu L.-L."/>
            <person name="Puazo M."/>
            <person name="Qin X."/>
            <person name="Quiroz J.B."/>
            <person name="Reese J."/>
            <person name="Richards S."/>
            <person name="Rives C.M."/>
            <person name="Robberts R."/>
            <person name="Ruiz S.J."/>
            <person name="Ruiz M.J."/>
            <person name="Santibanez J."/>
            <person name="Schneider B.W."/>
            <person name="Sisson I."/>
            <person name="Smith M."/>
            <person name="Sodergren E."/>
            <person name="Song X.-Z."/>
            <person name="Song B.B."/>
            <person name="Summersgill H."/>
            <person name="Thelus R."/>
            <person name="Thornton R.D."/>
            <person name="Trejos Z.Y."/>
            <person name="Usmani K."/>
            <person name="Vattathil S."/>
            <person name="Villasana D."/>
            <person name="Walker D.L."/>
            <person name="Wang S."/>
            <person name="Wang K."/>
            <person name="White C.S."/>
            <person name="Williams A.C."/>
            <person name="Williamson J."/>
            <person name="Wilson K."/>
            <person name="Woghiren I.O."/>
            <person name="Woodworth J.R."/>
            <person name="Worley K.C."/>
            <person name="Wright R.A."/>
            <person name="Wu W."/>
            <person name="Young L."/>
            <person name="Zhang L."/>
            <person name="Zhang J."/>
            <person name="Zhu Y."/>
            <person name="Muzny D.M."/>
            <person name="Weinstock G."/>
            <person name="Gibbs R.A."/>
        </authorList>
    </citation>
    <scope>NUCLEOTIDE SEQUENCE [LARGE SCALE GENOMIC DNA]</scope>
    <source>
        <strain evidence="2">LSR1</strain>
    </source>
</reference>
<dbReference type="EnsemblMetazoa" id="XM_016806005.2">
    <property type="protein sequence ID" value="XP_016661494.1"/>
    <property type="gene ID" value="LOC107884273"/>
</dbReference>
<reference evidence="1" key="2">
    <citation type="submission" date="2022-06" db="UniProtKB">
        <authorList>
            <consortium name="EnsemblMetazoa"/>
        </authorList>
    </citation>
    <scope>IDENTIFICATION</scope>
</reference>
<protein>
    <submittedName>
        <fullName evidence="1">Uncharacterized protein</fullName>
    </submittedName>
</protein>
<proteinExistence type="predicted"/>
<keyword evidence="2" id="KW-1185">Reference proteome</keyword>
<dbReference type="InterPro" id="IPR031934">
    <property type="entry name" value="DUF4769"/>
</dbReference>
<name>A0A8R2D4T2_ACYPI</name>
<dbReference type="GeneID" id="107884273"/>
<evidence type="ECO:0000313" key="2">
    <source>
        <dbReference type="Proteomes" id="UP000007819"/>
    </source>
</evidence>
<dbReference type="KEGG" id="api:107884273"/>
<evidence type="ECO:0000313" key="1">
    <source>
        <dbReference type="EnsemblMetazoa" id="XP_016661494.1"/>
    </source>
</evidence>
<dbReference type="Proteomes" id="UP000007819">
    <property type="component" value="Chromosome A2"/>
</dbReference>
<organism evidence="1 2">
    <name type="scientific">Acyrthosiphon pisum</name>
    <name type="common">Pea aphid</name>
    <dbReference type="NCBI Taxonomy" id="7029"/>
    <lineage>
        <taxon>Eukaryota</taxon>
        <taxon>Metazoa</taxon>
        <taxon>Ecdysozoa</taxon>
        <taxon>Arthropoda</taxon>
        <taxon>Hexapoda</taxon>
        <taxon>Insecta</taxon>
        <taxon>Pterygota</taxon>
        <taxon>Neoptera</taxon>
        <taxon>Paraneoptera</taxon>
        <taxon>Hemiptera</taxon>
        <taxon>Sternorrhyncha</taxon>
        <taxon>Aphidomorpha</taxon>
        <taxon>Aphidoidea</taxon>
        <taxon>Aphididae</taxon>
        <taxon>Macrosiphini</taxon>
        <taxon>Acyrthosiphon</taxon>
    </lineage>
</organism>
<dbReference type="Pfam" id="PF15992">
    <property type="entry name" value="DUF4769"/>
    <property type="match status" value="1"/>
</dbReference>